<sequence length="305" mass="32280">MSRFCSERSLAAGEPLAGTGIHPARNLLIQWPKAKWRHSLRIAADMDEALVTALEDVVAAGWRVNLIDRKGESRETLQVFLYPEALSFELRAETLPAFLAAIPMGVDALAPFGPKPARTPLVLCCTHGKHDRCCAKFGFALYRAMAGEAEARGDFDVWEATHLGGCRLAASVLVLPSMRKYGRLAPADAPALLSAEAAGLPYLKCYRGASHLDGPAQVAEVAGLQHLASQGICGTATLRETGAGRYAVTVGASVAHVSLTEGSMSGHGTCSDIDGAKPPATKTIWLASVEPLREATTPNTPPTKT</sequence>
<dbReference type="SUPFAM" id="SSF52833">
    <property type="entry name" value="Thioredoxin-like"/>
    <property type="match status" value="1"/>
</dbReference>
<dbReference type="PANTHER" id="PTHR31902:SF22">
    <property type="entry name" value="SLL1203 PROTEIN"/>
    <property type="match status" value="1"/>
</dbReference>
<organism evidence="1 2">
    <name type="scientific">Pseudoroseicyclus tamaricis</name>
    <dbReference type="NCBI Taxonomy" id="2705421"/>
    <lineage>
        <taxon>Bacteria</taxon>
        <taxon>Pseudomonadati</taxon>
        <taxon>Pseudomonadota</taxon>
        <taxon>Alphaproteobacteria</taxon>
        <taxon>Rhodobacterales</taxon>
        <taxon>Paracoccaceae</taxon>
        <taxon>Pseudoroseicyclus</taxon>
    </lineage>
</organism>
<evidence type="ECO:0000313" key="1">
    <source>
        <dbReference type="EMBL" id="NDV01226.1"/>
    </source>
</evidence>
<gene>
    <name evidence="1" type="ORF">GZA08_09635</name>
</gene>
<accession>A0A6B2K3P5</accession>
<dbReference type="AlphaFoldDB" id="A0A6B2K3P5"/>
<dbReference type="PANTHER" id="PTHR31902">
    <property type="entry name" value="ACTIN PATCHES DISTAL PROTEIN 1"/>
    <property type="match status" value="1"/>
</dbReference>
<dbReference type="CDD" id="cd03062">
    <property type="entry name" value="TRX_Fd_Sucrase"/>
    <property type="match status" value="1"/>
</dbReference>
<dbReference type="InterPro" id="IPR036249">
    <property type="entry name" value="Thioredoxin-like_sf"/>
</dbReference>
<dbReference type="InterPro" id="IPR009737">
    <property type="entry name" value="Aim32/Apd1-like"/>
</dbReference>
<evidence type="ECO:0000313" key="2">
    <source>
        <dbReference type="Proteomes" id="UP000474757"/>
    </source>
</evidence>
<reference evidence="1 2" key="1">
    <citation type="submission" date="2020-02" db="EMBL/GenBank/DDBJ databases">
        <title>Pseudoroseicyclus tamarix, sp. nov., isolated from offshore sediment of a Tamarix chinensis forest.</title>
        <authorList>
            <person name="Gai Y."/>
        </authorList>
    </citation>
    <scope>NUCLEOTIDE SEQUENCE [LARGE SCALE GENOMIC DNA]</scope>
    <source>
        <strain evidence="1 2">CLL3-39</strain>
    </source>
</reference>
<dbReference type="Pfam" id="PF06999">
    <property type="entry name" value="Suc_Fer-like"/>
    <property type="match status" value="1"/>
</dbReference>
<proteinExistence type="predicted"/>
<dbReference type="Gene3D" id="3.40.30.10">
    <property type="entry name" value="Glutaredoxin"/>
    <property type="match status" value="1"/>
</dbReference>
<protein>
    <submittedName>
        <fullName evidence="1">Sucrase ferredoxin</fullName>
    </submittedName>
</protein>
<comment type="caution">
    <text evidence="1">The sequence shown here is derived from an EMBL/GenBank/DDBJ whole genome shotgun (WGS) entry which is preliminary data.</text>
</comment>
<dbReference type="Proteomes" id="UP000474757">
    <property type="component" value="Unassembled WGS sequence"/>
</dbReference>
<name>A0A6B2K3P5_9RHOB</name>
<dbReference type="EMBL" id="JAAGAB010000002">
    <property type="protein sequence ID" value="NDV01226.1"/>
    <property type="molecule type" value="Genomic_DNA"/>
</dbReference>
<keyword evidence="2" id="KW-1185">Reference proteome</keyword>
<dbReference type="RefSeq" id="WP_163892725.1">
    <property type="nucleotide sequence ID" value="NZ_JAAFYS010000002.1"/>
</dbReference>